<protein>
    <submittedName>
        <fullName evidence="1">Cytochrome p450</fullName>
    </submittedName>
</protein>
<evidence type="ECO:0000313" key="2">
    <source>
        <dbReference type="Proteomes" id="UP000805649"/>
    </source>
</evidence>
<dbReference type="Proteomes" id="UP000805649">
    <property type="component" value="Unassembled WGS sequence"/>
</dbReference>
<name>A0ACC3YWX1_COLTU</name>
<organism evidence="1 2">
    <name type="scientific">Colletotrichum truncatum</name>
    <name type="common">Anthracnose fungus</name>
    <name type="synonym">Colletotrichum capsici</name>
    <dbReference type="NCBI Taxonomy" id="5467"/>
    <lineage>
        <taxon>Eukaryota</taxon>
        <taxon>Fungi</taxon>
        <taxon>Dikarya</taxon>
        <taxon>Ascomycota</taxon>
        <taxon>Pezizomycotina</taxon>
        <taxon>Sordariomycetes</taxon>
        <taxon>Hypocreomycetidae</taxon>
        <taxon>Glomerellales</taxon>
        <taxon>Glomerellaceae</taxon>
        <taxon>Colletotrichum</taxon>
        <taxon>Colletotrichum truncatum species complex</taxon>
    </lineage>
</organism>
<dbReference type="EMBL" id="VUJX02000005">
    <property type="protein sequence ID" value="KAL0935946.1"/>
    <property type="molecule type" value="Genomic_DNA"/>
</dbReference>
<evidence type="ECO:0000313" key="1">
    <source>
        <dbReference type="EMBL" id="KAL0935946.1"/>
    </source>
</evidence>
<accession>A0ACC3YWX1</accession>
<proteinExistence type="predicted"/>
<sequence length="561" mass="63719">MNDLLLARVANLGGSTSVSCGAAAAVGLLSHWLYFIRGPRVLASTRILIFYLVALASLFTKAVSNQGLYDGLLTYVTISGSYFIALFTSMEIYRLCFHPLRRFPGPIQANIANGYIAWLNRNWKIHDRYVEMHEKYGDFVRVGPNAISVVNLDAFNKIHGPQAKSSKRGSGFYDSLVSFGERNLDVILDNDEHRDRRKIWDLALGTKALEKYEVETRAVLRTWLGRLEEVNGKPIDTSHYAKLIPFDNMGRIAFSRDFGSVQEGRAGRILDIIGAAFKLNSRMGQTPWPYVILSSLPRVGKLKEFETLGVRLVDERVAKDSEETHDMMKYFLNDLRSEKPKSFYNMNIIYSDSYAILIGATDTISCVLGYSFYFMAKDAKLRQRLHNEIASARGKTIPGEFAASDLAKLEFLEAFIKETIRMHTPAALNGARVSPPEGVVVDGTYIPGGVTLITPLHLYHRSEKYWKQPHEFIPERWTTRPDLILDQRAYVPFNYGRFDCVGRRLAYNVIRQTIAYTLWNYDFTFAPGEDGTRLEREAKFHLIIKPGRLDCVFTKRPEAEA</sequence>
<reference evidence="1 2" key="1">
    <citation type="journal article" date="2020" name="Phytopathology">
        <title>Genome Sequence Resources of Colletotrichum truncatum, C. plurivorum, C. musicola, and C. sojae: Four Species Pathogenic to Soybean (Glycine max).</title>
        <authorList>
            <person name="Rogerio F."/>
            <person name="Boufleur T.R."/>
            <person name="Ciampi-Guillardi M."/>
            <person name="Sukno S.A."/>
            <person name="Thon M.R."/>
            <person name="Massola Junior N.S."/>
            <person name="Baroncelli R."/>
        </authorList>
    </citation>
    <scope>NUCLEOTIDE SEQUENCE [LARGE SCALE GENOMIC DNA]</scope>
    <source>
        <strain evidence="1 2">CMES1059</strain>
    </source>
</reference>
<keyword evidence="2" id="KW-1185">Reference proteome</keyword>
<gene>
    <name evidence="1" type="ORF">CTRU02_208161</name>
</gene>
<comment type="caution">
    <text evidence="1">The sequence shown here is derived from an EMBL/GenBank/DDBJ whole genome shotgun (WGS) entry which is preliminary data.</text>
</comment>